<evidence type="ECO:0000313" key="5">
    <source>
        <dbReference type="EMBL" id="QKS58491.1"/>
    </source>
</evidence>
<dbReference type="PANTHER" id="PTHR43420:SF44">
    <property type="entry name" value="ACETYLTRANSFERASE YPEA"/>
    <property type="match status" value="1"/>
</dbReference>
<dbReference type="PANTHER" id="PTHR43420">
    <property type="entry name" value="ACETYLTRANSFERASE"/>
    <property type="match status" value="1"/>
</dbReference>
<keyword evidence="4" id="KW-0687">Ribonucleoprotein</keyword>
<gene>
    <name evidence="4" type="ORF">DFQ00_11264</name>
    <name evidence="5" type="ORF">HUB98_21135</name>
</gene>
<keyword evidence="4" id="KW-0689">Ribosomal protein</keyword>
<accession>A0A2V4W8Y9</accession>
<dbReference type="SUPFAM" id="SSF55729">
    <property type="entry name" value="Acyl-CoA N-acyltransferases (Nat)"/>
    <property type="match status" value="2"/>
</dbReference>
<dbReference type="CDD" id="cd04301">
    <property type="entry name" value="NAT_SF"/>
    <property type="match status" value="2"/>
</dbReference>
<evidence type="ECO:0000256" key="1">
    <source>
        <dbReference type="ARBA" id="ARBA00022679"/>
    </source>
</evidence>
<dbReference type="Proteomes" id="UP000247790">
    <property type="component" value="Unassembled WGS sequence"/>
</dbReference>
<dbReference type="Proteomes" id="UP000509327">
    <property type="component" value="Chromosome"/>
</dbReference>
<evidence type="ECO:0000313" key="6">
    <source>
        <dbReference type="Proteomes" id="UP000247790"/>
    </source>
</evidence>
<evidence type="ECO:0000256" key="2">
    <source>
        <dbReference type="ARBA" id="ARBA00023315"/>
    </source>
</evidence>
<feature type="domain" description="N-acetyltransferase" evidence="3">
    <location>
        <begin position="152"/>
        <end position="287"/>
    </location>
</feature>
<dbReference type="InterPro" id="IPR000182">
    <property type="entry name" value="GNAT_dom"/>
</dbReference>
<reference evidence="4 6" key="1">
    <citation type="submission" date="2018-06" db="EMBL/GenBank/DDBJ databases">
        <title>Genomic Encyclopedia of Type Strains, Phase III (KMG-III): the genomes of soil and plant-associated and newly described type strains.</title>
        <authorList>
            <person name="Whitman W."/>
        </authorList>
    </citation>
    <scope>NUCLEOTIDE SEQUENCE [LARGE SCALE GENOMIC DNA]</scope>
    <source>
        <strain evidence="4 6">CECT 7022</strain>
    </source>
</reference>
<name>A0A2V4W8Y9_PAEBA</name>
<keyword evidence="1" id="KW-0808">Transferase</keyword>
<dbReference type="RefSeq" id="WP_110897878.1">
    <property type="nucleotide sequence ID" value="NZ_CP054614.1"/>
</dbReference>
<dbReference type="OrthoDB" id="4228396at2"/>
<dbReference type="EMBL" id="QJSW01000012">
    <property type="protein sequence ID" value="PYE47615.1"/>
    <property type="molecule type" value="Genomic_DNA"/>
</dbReference>
<evidence type="ECO:0000313" key="7">
    <source>
        <dbReference type="Proteomes" id="UP000509327"/>
    </source>
</evidence>
<sequence>MNLIHPMNYCTLEQTDLHSLHLAFIEAFSDYQVKMDISFPDFERMMLRRGLVPAFSVGAFDGDQLIGFSLTGLRVLEGIPTAYDIATGIAPKYRRQGVSSELFKQASRMLKEQHVEQYLLEVLKENKPAVRLYEKQGFQIQRELACFQIKKEHLMTSTPHHHTEQTSQIDWQEGQRFWDADPSWQNSIASITAIPEAFIHVIVRYNGEFAGYGIIERQSGDIPQLAVHPKFRRLGIGTSLLAELANSTQAEKIRLLNIDSSQHKLMKFLTSLGLQHFVSQYEMMLKI</sequence>
<proteinExistence type="predicted"/>
<evidence type="ECO:0000313" key="4">
    <source>
        <dbReference type="EMBL" id="PYE47615.1"/>
    </source>
</evidence>
<keyword evidence="2" id="KW-0012">Acyltransferase</keyword>
<dbReference type="GO" id="GO:0005840">
    <property type="term" value="C:ribosome"/>
    <property type="evidence" value="ECO:0007669"/>
    <property type="project" value="UniProtKB-KW"/>
</dbReference>
<dbReference type="InterPro" id="IPR050680">
    <property type="entry name" value="YpeA/RimI_acetyltransf"/>
</dbReference>
<dbReference type="Pfam" id="PF00583">
    <property type="entry name" value="Acetyltransf_1"/>
    <property type="match status" value="2"/>
</dbReference>
<evidence type="ECO:0000259" key="3">
    <source>
        <dbReference type="PROSITE" id="PS51186"/>
    </source>
</evidence>
<dbReference type="InterPro" id="IPR016181">
    <property type="entry name" value="Acyl_CoA_acyltransferase"/>
</dbReference>
<reference evidence="5 7" key="2">
    <citation type="submission" date="2020-06" db="EMBL/GenBank/DDBJ databases">
        <title>Complete genome of Paenibacillus barcinonensis KACC11450.</title>
        <authorList>
            <person name="Kim M."/>
            <person name="Park Y.-J."/>
            <person name="Shin J.-H."/>
        </authorList>
    </citation>
    <scope>NUCLEOTIDE SEQUENCE [LARGE SCALE GENOMIC DNA]</scope>
    <source>
        <strain evidence="5 7">KACC11450</strain>
    </source>
</reference>
<dbReference type="AlphaFoldDB" id="A0A2V4W8Y9"/>
<feature type="domain" description="N-acetyltransferase" evidence="3">
    <location>
        <begin position="7"/>
        <end position="156"/>
    </location>
</feature>
<keyword evidence="7" id="KW-1185">Reference proteome</keyword>
<dbReference type="PROSITE" id="PS51186">
    <property type="entry name" value="GNAT"/>
    <property type="match status" value="2"/>
</dbReference>
<dbReference type="EMBL" id="CP054614">
    <property type="protein sequence ID" value="QKS58491.1"/>
    <property type="molecule type" value="Genomic_DNA"/>
</dbReference>
<dbReference type="Gene3D" id="3.40.630.30">
    <property type="match status" value="2"/>
</dbReference>
<protein>
    <submittedName>
        <fullName evidence="5">GNAT family N-acetyltransferase</fullName>
    </submittedName>
    <submittedName>
        <fullName evidence="4">Ribosomal protein S18 acetylase RimI-like enzyme</fullName>
    </submittedName>
</protein>
<organism evidence="4 6">
    <name type="scientific">Paenibacillus barcinonensis</name>
    <dbReference type="NCBI Taxonomy" id="198119"/>
    <lineage>
        <taxon>Bacteria</taxon>
        <taxon>Bacillati</taxon>
        <taxon>Bacillota</taxon>
        <taxon>Bacilli</taxon>
        <taxon>Bacillales</taxon>
        <taxon>Paenibacillaceae</taxon>
        <taxon>Paenibacillus</taxon>
    </lineage>
</organism>
<dbReference type="GO" id="GO:0016747">
    <property type="term" value="F:acyltransferase activity, transferring groups other than amino-acyl groups"/>
    <property type="evidence" value="ECO:0007669"/>
    <property type="project" value="InterPro"/>
</dbReference>